<reference evidence="2 3" key="1">
    <citation type="journal article" date="2018" name="Nat. Genet.">
        <title>Extensive intraspecific gene order and gene structural variations between Mo17 and other maize genomes.</title>
        <authorList>
            <person name="Sun S."/>
            <person name="Zhou Y."/>
            <person name="Chen J."/>
            <person name="Shi J."/>
            <person name="Zhao H."/>
            <person name="Zhao H."/>
            <person name="Song W."/>
            <person name="Zhang M."/>
            <person name="Cui Y."/>
            <person name="Dong X."/>
            <person name="Liu H."/>
            <person name="Ma X."/>
            <person name="Jiao Y."/>
            <person name="Wang B."/>
            <person name="Wei X."/>
            <person name="Stein J.C."/>
            <person name="Glaubitz J.C."/>
            <person name="Lu F."/>
            <person name="Yu G."/>
            <person name="Liang C."/>
            <person name="Fengler K."/>
            <person name="Li B."/>
            <person name="Rafalski A."/>
            <person name="Schnable P.S."/>
            <person name="Ware D.H."/>
            <person name="Buckler E.S."/>
            <person name="Lai J."/>
        </authorList>
    </citation>
    <scope>NUCLEOTIDE SEQUENCE [LARGE SCALE GENOMIC DNA]</scope>
    <source>
        <strain evidence="3">cv. Missouri 17</strain>
        <tissue evidence="2">Seedling</tissue>
    </source>
</reference>
<evidence type="ECO:0000313" key="3">
    <source>
        <dbReference type="Proteomes" id="UP000251960"/>
    </source>
</evidence>
<proteinExistence type="predicted"/>
<name>A0A3L6EQG2_MAIZE</name>
<gene>
    <name evidence="2" type="ORF">Zm00014a_031329</name>
</gene>
<feature type="region of interest" description="Disordered" evidence="1">
    <location>
        <begin position="1"/>
        <end position="22"/>
    </location>
</feature>
<comment type="caution">
    <text evidence="2">The sequence shown here is derived from an EMBL/GenBank/DDBJ whole genome shotgun (WGS) entry which is preliminary data.</text>
</comment>
<evidence type="ECO:0000313" key="2">
    <source>
        <dbReference type="EMBL" id="PWZ23206.1"/>
    </source>
</evidence>
<organism evidence="2 3">
    <name type="scientific">Zea mays</name>
    <name type="common">Maize</name>
    <dbReference type="NCBI Taxonomy" id="4577"/>
    <lineage>
        <taxon>Eukaryota</taxon>
        <taxon>Viridiplantae</taxon>
        <taxon>Streptophyta</taxon>
        <taxon>Embryophyta</taxon>
        <taxon>Tracheophyta</taxon>
        <taxon>Spermatophyta</taxon>
        <taxon>Magnoliopsida</taxon>
        <taxon>Liliopsida</taxon>
        <taxon>Poales</taxon>
        <taxon>Poaceae</taxon>
        <taxon>PACMAD clade</taxon>
        <taxon>Panicoideae</taxon>
        <taxon>Andropogonodae</taxon>
        <taxon>Andropogoneae</taxon>
        <taxon>Tripsacinae</taxon>
        <taxon>Zea</taxon>
    </lineage>
</organism>
<dbReference type="AlphaFoldDB" id="A0A3L6EQG2"/>
<protein>
    <submittedName>
        <fullName evidence="2">Uncharacterized protein</fullName>
    </submittedName>
</protein>
<evidence type="ECO:0000256" key="1">
    <source>
        <dbReference type="SAM" id="MobiDB-lite"/>
    </source>
</evidence>
<dbReference type="Proteomes" id="UP000251960">
    <property type="component" value="Chromosome 5"/>
</dbReference>
<sequence length="77" mass="8220">MNGRLVASRPCPISTSCGSDERTRLPKLTNTTVRSFLDSSQLTHRTALTFSAVAANGTVGARKRGPMVHTFLLMAAS</sequence>
<dbReference type="EMBL" id="NCVQ01000006">
    <property type="protein sequence ID" value="PWZ23206.1"/>
    <property type="molecule type" value="Genomic_DNA"/>
</dbReference>
<accession>A0A3L6EQG2</accession>